<dbReference type="PROSITE" id="PS00352">
    <property type="entry name" value="CSD_1"/>
    <property type="match status" value="1"/>
</dbReference>
<feature type="domain" description="CSD" evidence="4">
    <location>
        <begin position="1"/>
        <end position="65"/>
    </location>
</feature>
<sequence>MKGTIKTLVMDKHFGFITPEDGSKDVFFHESGLVGVTFAELKSGDMVSFDVEQSEKGPRAVNVVRA</sequence>
<evidence type="ECO:0000313" key="5">
    <source>
        <dbReference type="EMBL" id="OGH94634.1"/>
    </source>
</evidence>
<accession>A0A1F6PFC9</accession>
<dbReference type="EMBL" id="MFRE01000006">
    <property type="protein sequence ID" value="OGH94634.1"/>
    <property type="molecule type" value="Genomic_DNA"/>
</dbReference>
<dbReference type="InterPro" id="IPR019844">
    <property type="entry name" value="CSD_CS"/>
</dbReference>
<comment type="caution">
    <text evidence="5">The sequence shown here is derived from an EMBL/GenBank/DDBJ whole genome shotgun (WGS) entry which is preliminary data.</text>
</comment>
<gene>
    <name evidence="5" type="ORF">A2538_04350</name>
</gene>
<dbReference type="STRING" id="1798709.A2538_04350"/>
<dbReference type="SUPFAM" id="SSF50249">
    <property type="entry name" value="Nucleic acid-binding proteins"/>
    <property type="match status" value="1"/>
</dbReference>
<evidence type="ECO:0000256" key="1">
    <source>
        <dbReference type="ARBA" id="ARBA00004496"/>
    </source>
</evidence>
<dbReference type="Proteomes" id="UP000178254">
    <property type="component" value="Unassembled WGS sequence"/>
</dbReference>
<comment type="subcellular location">
    <subcellularLocation>
        <location evidence="1 3">Cytoplasm</location>
    </subcellularLocation>
</comment>
<proteinExistence type="predicted"/>
<evidence type="ECO:0000256" key="2">
    <source>
        <dbReference type="ARBA" id="ARBA00022490"/>
    </source>
</evidence>
<dbReference type="PROSITE" id="PS51857">
    <property type="entry name" value="CSD_2"/>
    <property type="match status" value="1"/>
</dbReference>
<name>A0A1F6PFC9_9BACT</name>
<dbReference type="InterPro" id="IPR012340">
    <property type="entry name" value="NA-bd_OB-fold"/>
</dbReference>
<dbReference type="AlphaFoldDB" id="A0A1F6PFC9"/>
<dbReference type="InterPro" id="IPR050181">
    <property type="entry name" value="Cold_shock_domain"/>
</dbReference>
<dbReference type="GO" id="GO:0005737">
    <property type="term" value="C:cytoplasm"/>
    <property type="evidence" value="ECO:0007669"/>
    <property type="project" value="UniProtKB-SubCell"/>
</dbReference>
<dbReference type="InterPro" id="IPR012156">
    <property type="entry name" value="Cold_shock_CspA"/>
</dbReference>
<dbReference type="Pfam" id="PF00313">
    <property type="entry name" value="CSD"/>
    <property type="match status" value="1"/>
</dbReference>
<protein>
    <submittedName>
        <fullName evidence="5">Cold-shock protein</fullName>
    </submittedName>
</protein>
<dbReference type="PRINTS" id="PR00050">
    <property type="entry name" value="COLDSHOCK"/>
</dbReference>
<keyword evidence="2" id="KW-0963">Cytoplasm</keyword>
<dbReference type="PANTHER" id="PTHR11544">
    <property type="entry name" value="COLD SHOCK DOMAIN CONTAINING PROTEINS"/>
    <property type="match status" value="1"/>
</dbReference>
<dbReference type="PIRSF" id="PIRSF002599">
    <property type="entry name" value="Cold_shock_A"/>
    <property type="match status" value="1"/>
</dbReference>
<organism evidence="5 6">
    <name type="scientific">Candidatus Magasanikbacteria bacterium RIFOXYD2_FULL_41_14</name>
    <dbReference type="NCBI Taxonomy" id="1798709"/>
    <lineage>
        <taxon>Bacteria</taxon>
        <taxon>Candidatus Magasanikiibacteriota</taxon>
    </lineage>
</organism>
<dbReference type="CDD" id="cd04458">
    <property type="entry name" value="CSP_CDS"/>
    <property type="match status" value="1"/>
</dbReference>
<dbReference type="InterPro" id="IPR011129">
    <property type="entry name" value="CSD"/>
</dbReference>
<reference evidence="5 6" key="1">
    <citation type="journal article" date="2016" name="Nat. Commun.">
        <title>Thousands of microbial genomes shed light on interconnected biogeochemical processes in an aquifer system.</title>
        <authorList>
            <person name="Anantharaman K."/>
            <person name="Brown C.T."/>
            <person name="Hug L.A."/>
            <person name="Sharon I."/>
            <person name="Castelle C.J."/>
            <person name="Probst A.J."/>
            <person name="Thomas B.C."/>
            <person name="Singh A."/>
            <person name="Wilkins M.J."/>
            <person name="Karaoz U."/>
            <person name="Brodie E.L."/>
            <person name="Williams K.H."/>
            <person name="Hubbard S.S."/>
            <person name="Banfield J.F."/>
        </authorList>
    </citation>
    <scope>NUCLEOTIDE SEQUENCE [LARGE SCALE GENOMIC DNA]</scope>
</reference>
<evidence type="ECO:0000259" key="4">
    <source>
        <dbReference type="PROSITE" id="PS51857"/>
    </source>
</evidence>
<evidence type="ECO:0000313" key="6">
    <source>
        <dbReference type="Proteomes" id="UP000178254"/>
    </source>
</evidence>
<dbReference type="SMART" id="SM00357">
    <property type="entry name" value="CSP"/>
    <property type="match status" value="1"/>
</dbReference>
<dbReference type="Gene3D" id="2.40.50.140">
    <property type="entry name" value="Nucleic acid-binding proteins"/>
    <property type="match status" value="1"/>
</dbReference>
<dbReference type="GO" id="GO:0003676">
    <property type="term" value="F:nucleic acid binding"/>
    <property type="evidence" value="ECO:0007669"/>
    <property type="project" value="InterPro"/>
</dbReference>
<dbReference type="InterPro" id="IPR002059">
    <property type="entry name" value="CSP_DNA-bd"/>
</dbReference>
<evidence type="ECO:0000256" key="3">
    <source>
        <dbReference type="RuleBase" id="RU000408"/>
    </source>
</evidence>